<gene>
    <name evidence="1" type="ORF">METZ01_LOCUS241557</name>
</gene>
<sequence>MSSFDSKLKPEYAFPFLCGASNAFLDIQKAFDAAIDGLLSQIEAAAKDLFALLDIDFSILDGFLNGLEFPDFPEFPDISLASLIKELLDLSVDSVTDLAKFLAKQLDIELEFGDALKQLGLDIDQLLALIAGGGSICDVVPNLVRLADGSDTPKLKPQNTLIADAPAVGEKTSSPVTNALSIVQANVALAAEEKKYKEAAQAIIKKIKGVVPDISISAEQLFNTAKADDRIQAGMIERDGVPHPALVRLAGRLKSLDENTTTSGEGVELTDAEKKIRDDAREVADLYLLTSTKIQIVKKFIDKAQKPPPGNLHEDGDKIYSANPVLITPSGLDFIGIRAVVDLLQHDWNQAFSRQGFNQSGFSTDAFAATSVKILADLKRLNAEYQSTFVISSQEGLLLDE</sequence>
<accession>A0A382HPX4</accession>
<organism evidence="1">
    <name type="scientific">marine metagenome</name>
    <dbReference type="NCBI Taxonomy" id="408172"/>
    <lineage>
        <taxon>unclassified sequences</taxon>
        <taxon>metagenomes</taxon>
        <taxon>ecological metagenomes</taxon>
    </lineage>
</organism>
<evidence type="ECO:0000313" key="1">
    <source>
        <dbReference type="EMBL" id="SVB88703.1"/>
    </source>
</evidence>
<dbReference type="AlphaFoldDB" id="A0A382HPX4"/>
<reference evidence="1" key="1">
    <citation type="submission" date="2018-05" db="EMBL/GenBank/DDBJ databases">
        <authorList>
            <person name="Lanie J.A."/>
            <person name="Ng W.-L."/>
            <person name="Kazmierczak K.M."/>
            <person name="Andrzejewski T.M."/>
            <person name="Davidsen T.M."/>
            <person name="Wayne K.J."/>
            <person name="Tettelin H."/>
            <person name="Glass J.I."/>
            <person name="Rusch D."/>
            <person name="Podicherti R."/>
            <person name="Tsui H.-C.T."/>
            <person name="Winkler M.E."/>
        </authorList>
    </citation>
    <scope>NUCLEOTIDE SEQUENCE</scope>
</reference>
<name>A0A382HPX4_9ZZZZ</name>
<dbReference type="EMBL" id="UINC01062262">
    <property type="protein sequence ID" value="SVB88703.1"/>
    <property type="molecule type" value="Genomic_DNA"/>
</dbReference>
<protein>
    <submittedName>
        <fullName evidence="1">Uncharacterized protein</fullName>
    </submittedName>
</protein>
<proteinExistence type="predicted"/>